<dbReference type="EMBL" id="MK962129">
    <property type="protein sequence ID" value="QEH58579.1"/>
    <property type="molecule type" value="Genomic_DNA"/>
</dbReference>
<protein>
    <submittedName>
        <fullName evidence="5">Ribosomal protein L14</fullName>
    </submittedName>
</protein>
<dbReference type="SMART" id="SM01374">
    <property type="entry name" value="Ribosomal_L14"/>
    <property type="match status" value="1"/>
</dbReference>
<dbReference type="PANTHER" id="PTHR11761">
    <property type="entry name" value="50S/60S RIBOSOMAL PROTEIN L14/L23"/>
    <property type="match status" value="1"/>
</dbReference>
<comment type="similarity">
    <text evidence="1 4">Belongs to the universal ribosomal protein uL14 family.</text>
</comment>
<dbReference type="CDD" id="cd00337">
    <property type="entry name" value="Ribosomal_uL14"/>
    <property type="match status" value="1"/>
</dbReference>
<organism evidence="5">
    <name type="scientific">Piridium sociabile</name>
    <dbReference type="NCBI Taxonomy" id="2570542"/>
    <lineage>
        <taxon>Eukaryota</taxon>
        <taxon>Sar</taxon>
        <taxon>Alveolata</taxon>
        <taxon>Colpodellida</taxon>
        <taxon>Vitrellaceae</taxon>
        <taxon>Piridium</taxon>
    </lineage>
</organism>
<evidence type="ECO:0000256" key="1">
    <source>
        <dbReference type="ARBA" id="ARBA00010745"/>
    </source>
</evidence>
<accession>A0A5B9XX47</accession>
<sequence>MVNLYSTFIVADNSGAKVIKCLNIINRKSQNIIVGDIILGVVKKSISNVLIKKSDIVKGVVIRTKKISNKDMFFKISFNDNAVVLINKNNDLIGKRIFGSVSSELYKSKFFKIISLAENIV</sequence>
<dbReference type="HAMAP" id="MF_01367">
    <property type="entry name" value="Ribosomal_uL14"/>
    <property type="match status" value="1"/>
</dbReference>
<dbReference type="AlphaFoldDB" id="A0A5B9XX47"/>
<dbReference type="GO" id="GO:0070180">
    <property type="term" value="F:large ribosomal subunit rRNA binding"/>
    <property type="evidence" value="ECO:0007669"/>
    <property type="project" value="TreeGrafter"/>
</dbReference>
<gene>
    <name evidence="5" type="primary">rpl14</name>
</gene>
<dbReference type="SUPFAM" id="SSF50193">
    <property type="entry name" value="Ribosomal protein L14"/>
    <property type="match status" value="1"/>
</dbReference>
<dbReference type="Gene3D" id="2.40.150.20">
    <property type="entry name" value="Ribosomal protein L14"/>
    <property type="match status" value="1"/>
</dbReference>
<evidence type="ECO:0000256" key="2">
    <source>
        <dbReference type="ARBA" id="ARBA00022980"/>
    </source>
</evidence>
<reference evidence="5" key="1">
    <citation type="journal article" date="2019" name="Curr. Biol.">
        <title>Multiple Independent Origins of Apicomplexan-Like Parasites.</title>
        <authorList>
            <person name="Mathur V."/>
            <person name="Kolisko M."/>
            <person name="Hehenberger E."/>
            <person name="Irwin N.A.T."/>
            <person name="Leander B.S."/>
            <person name="Kristmundsson A."/>
            <person name="Freeman M.A."/>
            <person name="Keeling P.J."/>
        </authorList>
    </citation>
    <scope>NUCLEOTIDE SEQUENCE</scope>
</reference>
<dbReference type="PANTHER" id="PTHR11761:SF3">
    <property type="entry name" value="LARGE RIBOSOMAL SUBUNIT PROTEIN UL14M"/>
    <property type="match status" value="1"/>
</dbReference>
<dbReference type="GO" id="GO:0005762">
    <property type="term" value="C:mitochondrial large ribosomal subunit"/>
    <property type="evidence" value="ECO:0007669"/>
    <property type="project" value="TreeGrafter"/>
</dbReference>
<keyword evidence="3 4" id="KW-0687">Ribonucleoprotein</keyword>
<dbReference type="InterPro" id="IPR000218">
    <property type="entry name" value="Ribosomal_uL14"/>
</dbReference>
<name>A0A5B9XX47_9ALVE</name>
<evidence type="ECO:0000313" key="5">
    <source>
        <dbReference type="EMBL" id="QEH58579.1"/>
    </source>
</evidence>
<dbReference type="GO" id="GO:0003735">
    <property type="term" value="F:structural constituent of ribosome"/>
    <property type="evidence" value="ECO:0007669"/>
    <property type="project" value="InterPro"/>
</dbReference>
<dbReference type="GO" id="GO:0006412">
    <property type="term" value="P:translation"/>
    <property type="evidence" value="ECO:0007669"/>
    <property type="project" value="InterPro"/>
</dbReference>
<dbReference type="InterPro" id="IPR036853">
    <property type="entry name" value="Ribosomal_uL14_sf"/>
</dbReference>
<evidence type="ECO:0000256" key="3">
    <source>
        <dbReference type="ARBA" id="ARBA00023274"/>
    </source>
</evidence>
<evidence type="ECO:0000256" key="4">
    <source>
        <dbReference type="RuleBase" id="RU003949"/>
    </source>
</evidence>
<proteinExistence type="inferred from homology"/>
<dbReference type="Pfam" id="PF00238">
    <property type="entry name" value="Ribosomal_L14"/>
    <property type="match status" value="1"/>
</dbReference>
<keyword evidence="2 4" id="KW-0689">Ribosomal protein</keyword>